<dbReference type="SMART" id="SM00212">
    <property type="entry name" value="UBCc"/>
    <property type="match status" value="1"/>
</dbReference>
<proteinExistence type="inferred from homology"/>
<dbReference type="PANTHER" id="PTHR24068">
    <property type="entry name" value="UBIQUITIN-CONJUGATING ENZYME E2"/>
    <property type="match status" value="1"/>
</dbReference>
<dbReference type="EMBL" id="CAJPIZ010037394">
    <property type="protein sequence ID" value="CAG2121123.1"/>
    <property type="molecule type" value="Genomic_DNA"/>
</dbReference>
<dbReference type="InterPro" id="IPR016135">
    <property type="entry name" value="UBQ-conjugating_enzyme/RWD"/>
</dbReference>
<organism evidence="6">
    <name type="scientific">Medioppia subpectinata</name>
    <dbReference type="NCBI Taxonomy" id="1979941"/>
    <lineage>
        <taxon>Eukaryota</taxon>
        <taxon>Metazoa</taxon>
        <taxon>Ecdysozoa</taxon>
        <taxon>Arthropoda</taxon>
        <taxon>Chelicerata</taxon>
        <taxon>Arachnida</taxon>
        <taxon>Acari</taxon>
        <taxon>Acariformes</taxon>
        <taxon>Sarcoptiformes</taxon>
        <taxon>Oribatida</taxon>
        <taxon>Brachypylina</taxon>
        <taxon>Oppioidea</taxon>
        <taxon>Oppiidae</taxon>
        <taxon>Medioppia</taxon>
    </lineage>
</organism>
<dbReference type="Proteomes" id="UP000759131">
    <property type="component" value="Unassembled WGS sequence"/>
</dbReference>
<reference evidence="6" key="1">
    <citation type="submission" date="2020-11" db="EMBL/GenBank/DDBJ databases">
        <authorList>
            <person name="Tran Van P."/>
        </authorList>
    </citation>
    <scope>NUCLEOTIDE SEQUENCE</scope>
</reference>
<name>A0A7R9QIB7_9ACAR</name>
<protein>
    <recommendedName>
        <fullName evidence="5">UBC core domain-containing protein</fullName>
    </recommendedName>
</protein>
<feature type="active site" description="Glycyl thioester intermediate" evidence="3">
    <location>
        <position position="91"/>
    </location>
</feature>
<keyword evidence="4" id="KW-0547">Nucleotide-binding</keyword>
<evidence type="ECO:0000256" key="3">
    <source>
        <dbReference type="PROSITE-ProRule" id="PRU10133"/>
    </source>
</evidence>
<dbReference type="Pfam" id="PF00179">
    <property type="entry name" value="UQ_con"/>
    <property type="match status" value="1"/>
</dbReference>
<comment type="similarity">
    <text evidence="4">Belongs to the ubiquitin-conjugating enzyme family.</text>
</comment>
<dbReference type="GO" id="GO:0016740">
    <property type="term" value="F:transferase activity"/>
    <property type="evidence" value="ECO:0007669"/>
    <property type="project" value="UniProtKB-KW"/>
</dbReference>
<feature type="non-terminal residue" evidence="6">
    <location>
        <position position="195"/>
    </location>
</feature>
<keyword evidence="4" id="KW-0067">ATP-binding</keyword>
<dbReference type="InterPro" id="IPR000608">
    <property type="entry name" value="UBC"/>
</dbReference>
<evidence type="ECO:0000313" key="7">
    <source>
        <dbReference type="Proteomes" id="UP000759131"/>
    </source>
</evidence>
<dbReference type="PROSITE" id="PS50127">
    <property type="entry name" value="UBC_2"/>
    <property type="match status" value="1"/>
</dbReference>
<evidence type="ECO:0000256" key="4">
    <source>
        <dbReference type="RuleBase" id="RU362109"/>
    </source>
</evidence>
<dbReference type="EMBL" id="OC891969">
    <property type="protein sequence ID" value="CAD7646643.1"/>
    <property type="molecule type" value="Genomic_DNA"/>
</dbReference>
<dbReference type="AlphaFoldDB" id="A0A7R9QIB7"/>
<dbReference type="PROSITE" id="PS00183">
    <property type="entry name" value="UBC_1"/>
    <property type="match status" value="1"/>
</dbReference>
<keyword evidence="7" id="KW-1185">Reference proteome</keyword>
<dbReference type="InterPro" id="IPR023313">
    <property type="entry name" value="UBQ-conjugating_AS"/>
</dbReference>
<feature type="domain" description="UBC core" evidence="5">
    <location>
        <begin position="3"/>
        <end position="153"/>
    </location>
</feature>
<dbReference type="GO" id="GO:0005524">
    <property type="term" value="F:ATP binding"/>
    <property type="evidence" value="ECO:0007669"/>
    <property type="project" value="UniProtKB-UniRule"/>
</dbReference>
<evidence type="ECO:0000256" key="1">
    <source>
        <dbReference type="ARBA" id="ARBA00022679"/>
    </source>
</evidence>
<gene>
    <name evidence="6" type="ORF">OSB1V03_LOCUS21069</name>
</gene>
<dbReference type="CDD" id="cd23800">
    <property type="entry name" value="UBCc_UBE2K"/>
    <property type="match status" value="1"/>
</dbReference>
<keyword evidence="2 4" id="KW-0833">Ubl conjugation pathway</keyword>
<dbReference type="Gene3D" id="3.10.110.10">
    <property type="entry name" value="Ubiquitin Conjugating Enzyme"/>
    <property type="match status" value="1"/>
</dbReference>
<dbReference type="SUPFAM" id="SSF54495">
    <property type="entry name" value="UBC-like"/>
    <property type="match status" value="1"/>
</dbReference>
<evidence type="ECO:0000313" key="6">
    <source>
        <dbReference type="EMBL" id="CAD7646643.1"/>
    </source>
</evidence>
<accession>A0A7R9QIB7</accession>
<dbReference type="OrthoDB" id="9993688at2759"/>
<evidence type="ECO:0000256" key="2">
    <source>
        <dbReference type="ARBA" id="ARBA00022786"/>
    </source>
</evidence>
<evidence type="ECO:0000259" key="5">
    <source>
        <dbReference type="PROSITE" id="PS50127"/>
    </source>
</evidence>
<sequence length="195" mass="22460">MSKYKYRLNKEIQDLIKDNDLERNQYCIELTGENKSHFIGKIVGPLDTPFEKGVFKIDITIPDKYPLEPPVCKFVTRVWHPNISSQTGVICVDLLKDQWSACTTIEAVLRSLQSFLPSPNPATPQDAVVAAQYTDNLQLYDRTARYWTYHYAINDETRKTVDKNQFKEFNEKIGKLMSAKSMDHNTALTLLSNNH</sequence>
<keyword evidence="1" id="KW-0808">Transferase</keyword>